<reference evidence="2" key="1">
    <citation type="journal article" date="2022" name="Mol. Ecol. Resour.">
        <title>The genomes of chicory, endive, great burdock and yacon provide insights into Asteraceae palaeo-polyploidization history and plant inulin production.</title>
        <authorList>
            <person name="Fan W."/>
            <person name="Wang S."/>
            <person name="Wang H."/>
            <person name="Wang A."/>
            <person name="Jiang F."/>
            <person name="Liu H."/>
            <person name="Zhao H."/>
            <person name="Xu D."/>
            <person name="Zhang Y."/>
        </authorList>
    </citation>
    <scope>NUCLEOTIDE SEQUENCE [LARGE SCALE GENOMIC DNA]</scope>
    <source>
        <strain evidence="2">cv. Yunnan</strain>
    </source>
</reference>
<protein>
    <submittedName>
        <fullName evidence="1">Uncharacterized protein</fullName>
    </submittedName>
</protein>
<proteinExistence type="predicted"/>
<dbReference type="Proteomes" id="UP001056120">
    <property type="component" value="Linkage Group LG25"/>
</dbReference>
<dbReference type="EMBL" id="CM042042">
    <property type="protein sequence ID" value="KAI3703868.1"/>
    <property type="molecule type" value="Genomic_DNA"/>
</dbReference>
<reference evidence="1 2" key="2">
    <citation type="journal article" date="2022" name="Mol. Ecol. Resour.">
        <title>The genomes of chicory, endive, great burdock and yacon provide insights into Asteraceae paleo-polyploidization history and plant inulin production.</title>
        <authorList>
            <person name="Fan W."/>
            <person name="Wang S."/>
            <person name="Wang H."/>
            <person name="Wang A."/>
            <person name="Jiang F."/>
            <person name="Liu H."/>
            <person name="Zhao H."/>
            <person name="Xu D."/>
            <person name="Zhang Y."/>
        </authorList>
    </citation>
    <scope>NUCLEOTIDE SEQUENCE [LARGE SCALE GENOMIC DNA]</scope>
    <source>
        <strain evidence="2">cv. Yunnan</strain>
        <tissue evidence="1">Leaves</tissue>
    </source>
</reference>
<accession>A0ACB9A221</accession>
<evidence type="ECO:0000313" key="1">
    <source>
        <dbReference type="EMBL" id="KAI3703868.1"/>
    </source>
</evidence>
<name>A0ACB9A221_9ASTR</name>
<gene>
    <name evidence="1" type="ORF">L1987_74064</name>
</gene>
<comment type="caution">
    <text evidence="1">The sequence shown here is derived from an EMBL/GenBank/DDBJ whole genome shotgun (WGS) entry which is preliminary data.</text>
</comment>
<evidence type="ECO:0000313" key="2">
    <source>
        <dbReference type="Proteomes" id="UP001056120"/>
    </source>
</evidence>
<sequence length="289" mass="33199">MGVIELDSDDVKRKYRNFKKFEIVEDYSDHHYLKSKSSQWQASVPPRDWAKKIQQEWRILERHLPDMIFVRVYEGRMDLLRAVIIGVEETPYYNGLFFFDVCIPKNYPNDPPHFEDLVIGHFRDRASGILTTCKAYHTEGAGVKYGVDVRYKPDGLLKLRKDVEGYMKTLVGAFKQIGVAQEAVQVLPVTDATWKSLVLESELPVLVEFWAPWCGPCRMIHPIIDELAKEYTKKLICYKVNTDESPSIASQYGIRSIPTVIIFKAGEKKDTVIGAVPKTTLCTCIEKFL</sequence>
<organism evidence="1 2">
    <name type="scientific">Smallanthus sonchifolius</name>
    <dbReference type="NCBI Taxonomy" id="185202"/>
    <lineage>
        <taxon>Eukaryota</taxon>
        <taxon>Viridiplantae</taxon>
        <taxon>Streptophyta</taxon>
        <taxon>Embryophyta</taxon>
        <taxon>Tracheophyta</taxon>
        <taxon>Spermatophyta</taxon>
        <taxon>Magnoliopsida</taxon>
        <taxon>eudicotyledons</taxon>
        <taxon>Gunneridae</taxon>
        <taxon>Pentapetalae</taxon>
        <taxon>asterids</taxon>
        <taxon>campanulids</taxon>
        <taxon>Asterales</taxon>
        <taxon>Asteraceae</taxon>
        <taxon>Asteroideae</taxon>
        <taxon>Heliantheae alliance</taxon>
        <taxon>Millerieae</taxon>
        <taxon>Smallanthus</taxon>
    </lineage>
</organism>
<keyword evidence="2" id="KW-1185">Reference proteome</keyword>